<dbReference type="KEGG" id="parq:DSM112329_01011"/>
<dbReference type="Pfam" id="PF04828">
    <property type="entry name" value="GFA"/>
    <property type="match status" value="1"/>
</dbReference>
<sequence length="146" mass="15592">MPDPSPVDPVHGSCLCGGVRYAVTAPFRRANLCHCSRCRKHSGAAASAQGRVPREGFELIRGADLLTVWRPDDGGMAKVFCRTCGSSLFGGDWPDGPEVSVRLGALDDDPGLQVQFHSFAGAAAPWEVHADDGLPRFDGPPQPRPR</sequence>
<dbReference type="PROSITE" id="PS51891">
    <property type="entry name" value="CENP_V_GFA"/>
    <property type="match status" value="1"/>
</dbReference>
<dbReference type="PANTHER" id="PTHR33337">
    <property type="entry name" value="GFA DOMAIN-CONTAINING PROTEIN"/>
    <property type="match status" value="1"/>
</dbReference>
<evidence type="ECO:0000259" key="5">
    <source>
        <dbReference type="PROSITE" id="PS51891"/>
    </source>
</evidence>
<dbReference type="GO" id="GO:0046872">
    <property type="term" value="F:metal ion binding"/>
    <property type="evidence" value="ECO:0007669"/>
    <property type="project" value="UniProtKB-KW"/>
</dbReference>
<keyword evidence="4" id="KW-0456">Lyase</keyword>
<dbReference type="AlphaFoldDB" id="A0AAU7ARR0"/>
<dbReference type="InterPro" id="IPR011057">
    <property type="entry name" value="Mss4-like_sf"/>
</dbReference>
<dbReference type="GO" id="GO:0016846">
    <property type="term" value="F:carbon-sulfur lyase activity"/>
    <property type="evidence" value="ECO:0007669"/>
    <property type="project" value="InterPro"/>
</dbReference>
<accession>A0AAU7ARR0</accession>
<feature type="domain" description="CENP-V/GFA" evidence="5">
    <location>
        <begin position="10"/>
        <end position="127"/>
    </location>
</feature>
<dbReference type="PANTHER" id="PTHR33337:SF40">
    <property type="entry name" value="CENP-V_GFA DOMAIN-CONTAINING PROTEIN-RELATED"/>
    <property type="match status" value="1"/>
</dbReference>
<gene>
    <name evidence="6" type="ORF">DSM112329_01011</name>
</gene>
<reference evidence="6" key="1">
    <citation type="submission" date="2022-12" db="EMBL/GenBank/DDBJ databases">
        <title>Paraconexibacter alkalitolerans sp. nov. and Baekduia alba sp. nov., isolated from soil and emended description of the genera Paraconexibacter (Chun et al., 2020) and Baekduia (An et al., 2020).</title>
        <authorList>
            <person name="Vieira S."/>
            <person name="Huber K.J."/>
            <person name="Geppert A."/>
            <person name="Wolf J."/>
            <person name="Neumann-Schaal M."/>
            <person name="Muesken M."/>
            <person name="Overmann J."/>
        </authorList>
    </citation>
    <scope>NUCLEOTIDE SEQUENCE</scope>
    <source>
        <strain evidence="6">AEG42_29</strain>
    </source>
</reference>
<evidence type="ECO:0000256" key="3">
    <source>
        <dbReference type="ARBA" id="ARBA00022833"/>
    </source>
</evidence>
<dbReference type="InterPro" id="IPR006913">
    <property type="entry name" value="CENP-V/GFA"/>
</dbReference>
<evidence type="ECO:0000256" key="2">
    <source>
        <dbReference type="ARBA" id="ARBA00022723"/>
    </source>
</evidence>
<dbReference type="RefSeq" id="WP_354700725.1">
    <property type="nucleotide sequence ID" value="NZ_CP114014.1"/>
</dbReference>
<keyword evidence="2" id="KW-0479">Metal-binding</keyword>
<evidence type="ECO:0000256" key="1">
    <source>
        <dbReference type="ARBA" id="ARBA00005495"/>
    </source>
</evidence>
<name>A0AAU7ARR0_9ACTN</name>
<keyword evidence="3" id="KW-0862">Zinc</keyword>
<dbReference type="SUPFAM" id="SSF51316">
    <property type="entry name" value="Mss4-like"/>
    <property type="match status" value="1"/>
</dbReference>
<organism evidence="6">
    <name type="scientific">Paraconexibacter sp. AEG42_29</name>
    <dbReference type="NCBI Taxonomy" id="2997339"/>
    <lineage>
        <taxon>Bacteria</taxon>
        <taxon>Bacillati</taxon>
        <taxon>Actinomycetota</taxon>
        <taxon>Thermoleophilia</taxon>
        <taxon>Solirubrobacterales</taxon>
        <taxon>Paraconexibacteraceae</taxon>
        <taxon>Paraconexibacter</taxon>
    </lineage>
</organism>
<proteinExistence type="inferred from homology"/>
<evidence type="ECO:0000313" key="6">
    <source>
        <dbReference type="EMBL" id="XAY04181.1"/>
    </source>
</evidence>
<evidence type="ECO:0000256" key="4">
    <source>
        <dbReference type="ARBA" id="ARBA00023239"/>
    </source>
</evidence>
<protein>
    <recommendedName>
        <fullName evidence="5">CENP-V/GFA domain-containing protein</fullName>
    </recommendedName>
</protein>
<dbReference type="Gene3D" id="3.90.1590.10">
    <property type="entry name" value="glutathione-dependent formaldehyde- activating enzyme (gfa)"/>
    <property type="match status" value="1"/>
</dbReference>
<dbReference type="EMBL" id="CP114014">
    <property type="protein sequence ID" value="XAY04181.1"/>
    <property type="molecule type" value="Genomic_DNA"/>
</dbReference>
<comment type="similarity">
    <text evidence="1">Belongs to the Gfa family.</text>
</comment>